<dbReference type="GO" id="GO:0003700">
    <property type="term" value="F:DNA-binding transcription factor activity"/>
    <property type="evidence" value="ECO:0007669"/>
    <property type="project" value="InterPro"/>
</dbReference>
<dbReference type="EMBL" id="QXWZ01000008">
    <property type="protein sequence ID" value="NBI78474.1"/>
    <property type="molecule type" value="Genomic_DNA"/>
</dbReference>
<keyword evidence="1" id="KW-0805">Transcription regulation</keyword>
<dbReference type="PANTHER" id="PTHR34580:SF1">
    <property type="entry name" value="PROTEIN PAFC"/>
    <property type="match status" value="1"/>
</dbReference>
<feature type="domain" description="HTH deoR-type" evidence="3">
    <location>
        <begin position="2"/>
        <end position="61"/>
    </location>
</feature>
<dbReference type="OrthoDB" id="9815009at2"/>
<proteinExistence type="predicted"/>
<keyword evidence="2" id="KW-0804">Transcription</keyword>
<dbReference type="PIRSF" id="PIRSF016838">
    <property type="entry name" value="PafC"/>
    <property type="match status" value="1"/>
</dbReference>
<reference evidence="4 5" key="1">
    <citation type="submission" date="2018-08" db="EMBL/GenBank/DDBJ databases">
        <title>Murine metabolic-syndrome-specific gut microbial biobank.</title>
        <authorList>
            <person name="Liu C."/>
        </authorList>
    </citation>
    <scope>NUCLEOTIDE SEQUENCE [LARGE SCALE GENOMIC DNA]</scope>
    <source>
        <strain evidence="4 5">X69</strain>
    </source>
</reference>
<dbReference type="PROSITE" id="PS51000">
    <property type="entry name" value="HTH_DEOR_2"/>
    <property type="match status" value="1"/>
</dbReference>
<dbReference type="InterPro" id="IPR051534">
    <property type="entry name" value="CBASS_pafABC_assoc_protein"/>
</dbReference>
<dbReference type="Gene3D" id="1.10.10.10">
    <property type="entry name" value="Winged helix-like DNA-binding domain superfamily/Winged helix DNA-binding domain"/>
    <property type="match status" value="1"/>
</dbReference>
<dbReference type="InterPro" id="IPR013196">
    <property type="entry name" value="HTH_11"/>
</dbReference>
<gene>
    <name evidence="4" type="ORF">D3Z39_06250</name>
</gene>
<organism evidence="4 5">
    <name type="scientific">Anaerotruncus colihominis</name>
    <dbReference type="NCBI Taxonomy" id="169435"/>
    <lineage>
        <taxon>Bacteria</taxon>
        <taxon>Bacillati</taxon>
        <taxon>Bacillota</taxon>
        <taxon>Clostridia</taxon>
        <taxon>Eubacteriales</taxon>
        <taxon>Oscillospiraceae</taxon>
        <taxon>Anaerotruncus</taxon>
    </lineage>
</organism>
<comment type="caution">
    <text evidence="4">The sequence shown here is derived from an EMBL/GenBank/DDBJ whole genome shotgun (WGS) entry which is preliminary data.</text>
</comment>
<dbReference type="AlphaFoldDB" id="A0A845RFB6"/>
<dbReference type="SUPFAM" id="SSF46785">
    <property type="entry name" value="Winged helix' DNA-binding domain"/>
    <property type="match status" value="1"/>
</dbReference>
<dbReference type="RefSeq" id="WP_160209323.1">
    <property type="nucleotide sequence ID" value="NZ_CAMUSJ010000020.1"/>
</dbReference>
<dbReference type="InterPro" id="IPR001034">
    <property type="entry name" value="DeoR_HTH"/>
</dbReference>
<dbReference type="Pfam" id="PF25583">
    <property type="entry name" value="WCX"/>
    <property type="match status" value="1"/>
</dbReference>
<dbReference type="InterPro" id="IPR028349">
    <property type="entry name" value="PafC-like"/>
</dbReference>
<dbReference type="InterPro" id="IPR057727">
    <property type="entry name" value="WCX_dom"/>
</dbReference>
<protein>
    <submittedName>
        <fullName evidence="4">YafY family transcriptional regulator</fullName>
    </submittedName>
</protein>
<dbReference type="PANTHER" id="PTHR34580">
    <property type="match status" value="1"/>
</dbReference>
<dbReference type="Pfam" id="PF13280">
    <property type="entry name" value="WYL"/>
    <property type="match status" value="1"/>
</dbReference>
<dbReference type="InterPro" id="IPR026881">
    <property type="entry name" value="WYL_dom"/>
</dbReference>
<sequence>MKMERLIGILSILLQREKITAPELAEQFEVSRRTIQRDIESLCRAGVPISTAQGTGGGISIMEGYRVDRTVLTAPEMQAILAGLRSLDSISGTRRYAQLMEKLSTGTSRLAPGGAHMLIDLSSWYKTSLSSKIGLIQGAMEQHHTIRFNYFSPKEDSVRIIEPYYLVFHWSAWYVWGWCRTREDFRLFKLNRMTELTSGEPFAPCPAPLPNLDPERVFPVKYQVTVLFDPACRWRLVEEYGADSFTVESDGRLRFTRGFPSADSVLSWVLTFGDKADLLGPEELRKRLGALTRKLADHYQGRN</sequence>
<evidence type="ECO:0000313" key="5">
    <source>
        <dbReference type="Proteomes" id="UP000446348"/>
    </source>
</evidence>
<evidence type="ECO:0000256" key="2">
    <source>
        <dbReference type="ARBA" id="ARBA00023163"/>
    </source>
</evidence>
<evidence type="ECO:0000259" key="3">
    <source>
        <dbReference type="PROSITE" id="PS51000"/>
    </source>
</evidence>
<accession>A0A845RFB6</accession>
<dbReference type="InterPro" id="IPR036390">
    <property type="entry name" value="WH_DNA-bd_sf"/>
</dbReference>
<name>A0A845RFB6_9FIRM</name>
<dbReference type="Pfam" id="PF08279">
    <property type="entry name" value="HTH_11"/>
    <property type="match status" value="1"/>
</dbReference>
<dbReference type="Proteomes" id="UP000446348">
    <property type="component" value="Unassembled WGS sequence"/>
</dbReference>
<dbReference type="InterPro" id="IPR036388">
    <property type="entry name" value="WH-like_DNA-bd_sf"/>
</dbReference>
<evidence type="ECO:0000313" key="4">
    <source>
        <dbReference type="EMBL" id="NBI78474.1"/>
    </source>
</evidence>
<evidence type="ECO:0000256" key="1">
    <source>
        <dbReference type="ARBA" id="ARBA00023015"/>
    </source>
</evidence>
<dbReference type="PROSITE" id="PS52050">
    <property type="entry name" value="WYL"/>
    <property type="match status" value="1"/>
</dbReference>